<dbReference type="EMBL" id="BAABBA010000043">
    <property type="protein sequence ID" value="GAA3513300.1"/>
    <property type="molecule type" value="Genomic_DNA"/>
</dbReference>
<organism evidence="4 5">
    <name type="scientific">Georgenia daeguensis</name>
    <dbReference type="NCBI Taxonomy" id="908355"/>
    <lineage>
        <taxon>Bacteria</taxon>
        <taxon>Bacillati</taxon>
        <taxon>Actinomycetota</taxon>
        <taxon>Actinomycetes</taxon>
        <taxon>Micrococcales</taxon>
        <taxon>Bogoriellaceae</taxon>
        <taxon>Georgenia</taxon>
    </lineage>
</organism>
<feature type="domain" description="Glycosyl transferase family 1" evidence="3">
    <location>
        <begin position="175"/>
        <end position="338"/>
    </location>
</feature>
<dbReference type="InterPro" id="IPR001296">
    <property type="entry name" value="Glyco_trans_1"/>
</dbReference>
<evidence type="ECO:0000256" key="1">
    <source>
        <dbReference type="ARBA" id="ARBA00022676"/>
    </source>
</evidence>
<comment type="caution">
    <text evidence="4">The sequence shown here is derived from an EMBL/GenBank/DDBJ whole genome shotgun (WGS) entry which is preliminary data.</text>
</comment>
<evidence type="ECO:0000259" key="3">
    <source>
        <dbReference type="Pfam" id="PF00534"/>
    </source>
</evidence>
<sequence length="359" mass="36594">MAREGGTTAEPAAAAGQLGFVTWDRTAPSGGNTYDCELVAALRAAGNDVVVHALSGAWPEPAGPDLDRLAAALAAHPVSLVDGIVASGAPGPVEEAVAEGCRVVVLVHMAAADEVGLAAPDADRREKAEGRALRAASAVVATSRTAADDLAARHGLRDVRVARPGARRAPTAGGSTPPRILAVANLTPTKDPLTLVRALHEVTDLPWTAVLVGSPDVDRDFAEAVRREAAGLGERVRLAGALVGDPLEAEWSAADLLVLTSRTETFGMVVLEALAHGVPAVVGAGTGAVEALTRGALPGQTATPGAAVPPGDPGALAAMLRRWLTDTSLRDQWRRAAADRRATLPGWDVTAAIVGQTLP</sequence>
<dbReference type="Proteomes" id="UP001499841">
    <property type="component" value="Unassembled WGS sequence"/>
</dbReference>
<dbReference type="PANTHER" id="PTHR12526">
    <property type="entry name" value="GLYCOSYLTRANSFERASE"/>
    <property type="match status" value="1"/>
</dbReference>
<evidence type="ECO:0000313" key="5">
    <source>
        <dbReference type="Proteomes" id="UP001499841"/>
    </source>
</evidence>
<dbReference type="PANTHER" id="PTHR12526:SF510">
    <property type="entry name" value="D-INOSITOL 3-PHOSPHATE GLYCOSYLTRANSFERASE"/>
    <property type="match status" value="1"/>
</dbReference>
<evidence type="ECO:0000256" key="2">
    <source>
        <dbReference type="ARBA" id="ARBA00022679"/>
    </source>
</evidence>
<dbReference type="Gene3D" id="3.40.50.2000">
    <property type="entry name" value="Glycogen Phosphorylase B"/>
    <property type="match status" value="1"/>
</dbReference>
<keyword evidence="2" id="KW-0808">Transferase</keyword>
<keyword evidence="5" id="KW-1185">Reference proteome</keyword>
<dbReference type="CDD" id="cd03801">
    <property type="entry name" value="GT4_PimA-like"/>
    <property type="match status" value="1"/>
</dbReference>
<evidence type="ECO:0000313" key="4">
    <source>
        <dbReference type="EMBL" id="GAA3513300.1"/>
    </source>
</evidence>
<dbReference type="RefSeq" id="WP_345045513.1">
    <property type="nucleotide sequence ID" value="NZ_BAABBA010000043.1"/>
</dbReference>
<proteinExistence type="predicted"/>
<accession>A0ABP6UP27</accession>
<dbReference type="Pfam" id="PF00534">
    <property type="entry name" value="Glycos_transf_1"/>
    <property type="match status" value="1"/>
</dbReference>
<keyword evidence="1" id="KW-0328">Glycosyltransferase</keyword>
<gene>
    <name evidence="4" type="ORF">GCM10022262_41450</name>
</gene>
<reference evidence="5" key="1">
    <citation type="journal article" date="2019" name="Int. J. Syst. Evol. Microbiol.">
        <title>The Global Catalogue of Microorganisms (GCM) 10K type strain sequencing project: providing services to taxonomists for standard genome sequencing and annotation.</title>
        <authorList>
            <consortium name="The Broad Institute Genomics Platform"/>
            <consortium name="The Broad Institute Genome Sequencing Center for Infectious Disease"/>
            <person name="Wu L."/>
            <person name="Ma J."/>
        </authorList>
    </citation>
    <scope>NUCLEOTIDE SEQUENCE [LARGE SCALE GENOMIC DNA]</scope>
    <source>
        <strain evidence="5">JCM 17459</strain>
    </source>
</reference>
<protein>
    <submittedName>
        <fullName evidence="4">Glycosyltransferase family 4 protein</fullName>
    </submittedName>
</protein>
<name>A0ABP6UP27_9MICO</name>
<dbReference type="SUPFAM" id="SSF53756">
    <property type="entry name" value="UDP-Glycosyltransferase/glycogen phosphorylase"/>
    <property type="match status" value="1"/>
</dbReference>